<reference evidence="2" key="1">
    <citation type="submission" date="2019-09" db="EMBL/GenBank/DDBJ databases">
        <title>Mumia zhuanghuii sp. nov. isolated from the intestinal contents of plateau pika (Ochotona curzoniae) in the Qinghai-Tibet plateau of China.</title>
        <authorList>
            <person name="Tian Z."/>
        </authorList>
    </citation>
    <scope>NUCLEOTIDE SEQUENCE [LARGE SCALE GENOMIC DNA]</scope>
    <source>
        <strain evidence="2">L-033</strain>
    </source>
</reference>
<sequence>MRDDIRSYLREHTRGSSEAAFFTNVPDIDDDLGDALLDAQVAAAERLNPSMKAQSLLLVRLAGEHIVDGWMDADLQNEILTPLVKEIELAAPRKAKRLARMGLVGVSSGSVVLHYRPLAEAGLSQDNQLAYEVHPADSAVLRVSELHDFFETEENPAVIASAFGQQRRLLRQSRLLVEALEKYSVNLSTRWWGPTSKRAVSRISERGRQHALKIFRAEEQDELIQLRGMVTALDIDGIVTVTDALRRRHRVTVDATLLQDERFTLGLTVFLEAREIQEVDGVGQNQGWNRYEFVRHLDQPTLDL</sequence>
<protein>
    <submittedName>
        <fullName evidence="1">Uncharacterized protein</fullName>
    </submittedName>
</protein>
<dbReference type="AlphaFoldDB" id="A0A5N0TL16"/>
<keyword evidence="2" id="KW-1185">Reference proteome</keyword>
<dbReference type="RefSeq" id="WP_150892183.1">
    <property type="nucleotide sequence ID" value="NZ_VYUY01000006.1"/>
</dbReference>
<accession>A0A5N0TL16</accession>
<evidence type="ECO:0000313" key="2">
    <source>
        <dbReference type="Proteomes" id="UP000326838"/>
    </source>
</evidence>
<dbReference type="Proteomes" id="UP000326838">
    <property type="component" value="Unassembled WGS sequence"/>
</dbReference>
<proteinExistence type="predicted"/>
<name>A0A5N0TL16_9MICO</name>
<comment type="caution">
    <text evidence="1">The sequence shown here is derived from an EMBL/GenBank/DDBJ whole genome shotgun (WGS) entry which is preliminary data.</text>
</comment>
<dbReference type="EMBL" id="VYUY01000006">
    <property type="protein sequence ID" value="KAA9134827.1"/>
    <property type="molecule type" value="Genomic_DNA"/>
</dbReference>
<organism evidence="1 2">
    <name type="scientific">Microbacterium caowuchunii</name>
    <dbReference type="NCBI Taxonomy" id="2614638"/>
    <lineage>
        <taxon>Bacteria</taxon>
        <taxon>Bacillati</taxon>
        <taxon>Actinomycetota</taxon>
        <taxon>Actinomycetes</taxon>
        <taxon>Micrococcales</taxon>
        <taxon>Microbacteriaceae</taxon>
        <taxon>Microbacterium</taxon>
    </lineage>
</organism>
<gene>
    <name evidence="1" type="ORF">F6B40_03760</name>
</gene>
<evidence type="ECO:0000313" key="1">
    <source>
        <dbReference type="EMBL" id="KAA9134827.1"/>
    </source>
</evidence>